<evidence type="ECO:0000313" key="2">
    <source>
        <dbReference type="EMBL" id="GEM90752.1"/>
    </source>
</evidence>
<proteinExistence type="predicted"/>
<dbReference type="RefSeq" id="WP_147148774.1">
    <property type="nucleotide sequence ID" value="NZ_BJXN01000020.1"/>
</dbReference>
<dbReference type="AlphaFoldDB" id="A0A511RP83"/>
<dbReference type="InterPro" id="IPR013486">
    <property type="entry name" value="SpoIID/LytB"/>
</dbReference>
<dbReference type="PANTHER" id="PTHR30032:SF4">
    <property type="entry name" value="AMIDASE ENHANCER"/>
    <property type="match status" value="1"/>
</dbReference>
<organism evidence="2 3">
    <name type="scientific">Oceanithermus desulfurans NBRC 100063</name>
    <dbReference type="NCBI Taxonomy" id="1227550"/>
    <lineage>
        <taxon>Bacteria</taxon>
        <taxon>Thermotogati</taxon>
        <taxon>Deinococcota</taxon>
        <taxon>Deinococci</taxon>
        <taxon>Thermales</taxon>
        <taxon>Thermaceae</taxon>
        <taxon>Oceanithermus</taxon>
    </lineage>
</organism>
<dbReference type="InterPro" id="IPR051922">
    <property type="entry name" value="Bact_Sporulation_Assoc"/>
</dbReference>
<protein>
    <submittedName>
        <fullName evidence="2">Stage II sporulation protein D</fullName>
    </submittedName>
</protein>
<accession>A0A511RP83</accession>
<dbReference type="PANTHER" id="PTHR30032">
    <property type="entry name" value="N-ACETYLMURAMOYL-L-ALANINE AMIDASE-RELATED"/>
    <property type="match status" value="1"/>
</dbReference>
<feature type="domain" description="Sporulation stage II protein D amidase enhancer LytB N-terminal" evidence="1">
    <location>
        <begin position="113"/>
        <end position="201"/>
    </location>
</feature>
<comment type="caution">
    <text evidence="2">The sequence shown here is derived from an EMBL/GenBank/DDBJ whole genome shotgun (WGS) entry which is preliminary data.</text>
</comment>
<sequence length="370" mass="40419">MKRGLLAILFLLVLGAGAQSPPVRVLLEETGLAVVKLEGAHSLWNWAGRIADDAGPRVYRLLASDRGIELVCDDPPCPASGYMGNLLSFVPREGAFALGDRRYRGFLRVVWQEGRLLLINRVGLEDYLQGVLPGEVPASFPFEVLQAQAILARTYTLSRLGSNPYYDLCDTARCQVYLGLGAETPRHTEAVRATAGRILAYRGKPISAVYHADSGGTTAAAEEVWGGAIPYLQARDDPWSLAKRWRVQVSPRQVQRALQDLGYSPGAVQSMKVLDKGPSGRITRLEVVGTSARIVLETPKSARFLRALGLPSTLATLSGWSFSGRGSGHGVGMSQWGARGFAKRGWNYREILAYYYPHTVLTSYRLSASR</sequence>
<evidence type="ECO:0000313" key="3">
    <source>
        <dbReference type="Proteomes" id="UP000321827"/>
    </source>
</evidence>
<dbReference type="Pfam" id="PF08486">
    <property type="entry name" value="SpoIID"/>
    <property type="match status" value="1"/>
</dbReference>
<dbReference type="GO" id="GO:0030435">
    <property type="term" value="P:sporulation resulting in formation of a cellular spore"/>
    <property type="evidence" value="ECO:0007669"/>
    <property type="project" value="InterPro"/>
</dbReference>
<dbReference type="OrthoDB" id="9794671at2"/>
<dbReference type="NCBIfam" id="TIGR02669">
    <property type="entry name" value="SpoIID_LytB"/>
    <property type="match status" value="1"/>
</dbReference>
<gene>
    <name evidence="2" type="ORF">ODE01S_21860</name>
</gene>
<evidence type="ECO:0000259" key="1">
    <source>
        <dbReference type="Pfam" id="PF08486"/>
    </source>
</evidence>
<dbReference type="GO" id="GO:0030288">
    <property type="term" value="C:outer membrane-bounded periplasmic space"/>
    <property type="evidence" value="ECO:0007669"/>
    <property type="project" value="TreeGrafter"/>
</dbReference>
<dbReference type="Proteomes" id="UP000321827">
    <property type="component" value="Unassembled WGS sequence"/>
</dbReference>
<dbReference type="EMBL" id="BJXN01000020">
    <property type="protein sequence ID" value="GEM90752.1"/>
    <property type="molecule type" value="Genomic_DNA"/>
</dbReference>
<name>A0A511RP83_9DEIN</name>
<reference evidence="2 3" key="1">
    <citation type="submission" date="2019-07" db="EMBL/GenBank/DDBJ databases">
        <title>Whole genome shotgun sequence of Oceanithermus desulfurans NBRC 100063.</title>
        <authorList>
            <person name="Hosoyama A."/>
            <person name="Uohara A."/>
            <person name="Ohji S."/>
            <person name="Ichikawa N."/>
        </authorList>
    </citation>
    <scope>NUCLEOTIDE SEQUENCE [LARGE SCALE GENOMIC DNA]</scope>
    <source>
        <strain evidence="2 3">NBRC 100063</strain>
    </source>
</reference>
<dbReference type="InterPro" id="IPR013693">
    <property type="entry name" value="SpoIID/LytB_N"/>
</dbReference>